<accession>A0A4R8GY19</accession>
<evidence type="ECO:0000256" key="2">
    <source>
        <dbReference type="ARBA" id="ARBA00005019"/>
    </source>
</evidence>
<comment type="catalytic activity">
    <reaction evidence="9 10">
        <text>nicotinate beta-D-ribonucleotide + ATP + H(+) = deamido-NAD(+) + diphosphate</text>
        <dbReference type="Rhea" id="RHEA:22860"/>
        <dbReference type="ChEBI" id="CHEBI:15378"/>
        <dbReference type="ChEBI" id="CHEBI:30616"/>
        <dbReference type="ChEBI" id="CHEBI:33019"/>
        <dbReference type="ChEBI" id="CHEBI:57502"/>
        <dbReference type="ChEBI" id="CHEBI:58437"/>
        <dbReference type="EC" id="2.7.7.18"/>
    </reaction>
</comment>
<evidence type="ECO:0000256" key="3">
    <source>
        <dbReference type="ARBA" id="ARBA00022642"/>
    </source>
</evidence>
<dbReference type="EC" id="2.7.7.18" evidence="10"/>
<dbReference type="GO" id="GO:0005524">
    <property type="term" value="F:ATP binding"/>
    <property type="evidence" value="ECO:0007669"/>
    <property type="project" value="UniProtKB-KW"/>
</dbReference>
<comment type="pathway">
    <text evidence="2 10">Cofactor biosynthesis; NAD(+) biosynthesis; deamido-NAD(+) from nicotinate D-ribonucleotide: step 1/1.</text>
</comment>
<evidence type="ECO:0000256" key="6">
    <source>
        <dbReference type="ARBA" id="ARBA00022741"/>
    </source>
</evidence>
<evidence type="ECO:0000259" key="11">
    <source>
        <dbReference type="Pfam" id="PF01467"/>
    </source>
</evidence>
<comment type="caution">
    <text evidence="12">The sequence shown here is derived from an EMBL/GenBank/DDBJ whole genome shotgun (WGS) entry which is preliminary data.</text>
</comment>
<name>A0A4R8GY19_9FIRM</name>
<dbReference type="InterPro" id="IPR014729">
    <property type="entry name" value="Rossmann-like_a/b/a_fold"/>
</dbReference>
<dbReference type="UniPathway" id="UPA00253">
    <property type="reaction ID" value="UER00332"/>
</dbReference>
<keyword evidence="13" id="KW-1185">Reference proteome</keyword>
<dbReference type="NCBIfam" id="TIGR00125">
    <property type="entry name" value="cyt_tran_rel"/>
    <property type="match status" value="1"/>
</dbReference>
<organism evidence="12 13">
    <name type="scientific">Orenia marismortui</name>
    <dbReference type="NCBI Taxonomy" id="46469"/>
    <lineage>
        <taxon>Bacteria</taxon>
        <taxon>Bacillati</taxon>
        <taxon>Bacillota</taxon>
        <taxon>Clostridia</taxon>
        <taxon>Halanaerobiales</taxon>
        <taxon>Halobacteroidaceae</taxon>
        <taxon>Orenia</taxon>
    </lineage>
</organism>
<keyword evidence="7 10" id="KW-0067">ATP-binding</keyword>
<dbReference type="AlphaFoldDB" id="A0A4R8GY19"/>
<evidence type="ECO:0000313" key="12">
    <source>
        <dbReference type="EMBL" id="TDX51095.1"/>
    </source>
</evidence>
<reference evidence="12 13" key="1">
    <citation type="submission" date="2019-03" db="EMBL/GenBank/DDBJ databases">
        <title>Subsurface microbial communities from deep shales in Ohio and West Virginia, USA.</title>
        <authorList>
            <person name="Wrighton K."/>
        </authorList>
    </citation>
    <scope>NUCLEOTIDE SEQUENCE [LARGE SCALE GENOMIC DNA]</scope>
    <source>
        <strain evidence="12 13">MSL 6dP</strain>
    </source>
</reference>
<feature type="domain" description="Cytidyltransferase-like" evidence="11">
    <location>
        <begin position="10"/>
        <end position="175"/>
    </location>
</feature>
<dbReference type="EMBL" id="SOEG01000016">
    <property type="protein sequence ID" value="TDX51095.1"/>
    <property type="molecule type" value="Genomic_DNA"/>
</dbReference>
<keyword evidence="6 10" id="KW-0547">Nucleotide-binding</keyword>
<dbReference type="PANTHER" id="PTHR39321">
    <property type="entry name" value="NICOTINATE-NUCLEOTIDE ADENYLYLTRANSFERASE-RELATED"/>
    <property type="match status" value="1"/>
</dbReference>
<dbReference type="NCBIfam" id="NF000840">
    <property type="entry name" value="PRK00071.1-3"/>
    <property type="match status" value="1"/>
</dbReference>
<evidence type="ECO:0000313" key="13">
    <source>
        <dbReference type="Proteomes" id="UP000295832"/>
    </source>
</evidence>
<evidence type="ECO:0000256" key="8">
    <source>
        <dbReference type="ARBA" id="ARBA00023027"/>
    </source>
</evidence>
<dbReference type="CDD" id="cd02165">
    <property type="entry name" value="NMNAT"/>
    <property type="match status" value="1"/>
</dbReference>
<dbReference type="HAMAP" id="MF_00244">
    <property type="entry name" value="NaMN_adenylyltr"/>
    <property type="match status" value="1"/>
</dbReference>
<dbReference type="GO" id="GO:0009435">
    <property type="term" value="P:NAD+ biosynthetic process"/>
    <property type="evidence" value="ECO:0007669"/>
    <property type="project" value="UniProtKB-UniRule"/>
</dbReference>
<dbReference type="Proteomes" id="UP000295832">
    <property type="component" value="Unassembled WGS sequence"/>
</dbReference>
<evidence type="ECO:0000256" key="10">
    <source>
        <dbReference type="HAMAP-Rule" id="MF_00244"/>
    </source>
</evidence>
<comment type="similarity">
    <text evidence="10">Belongs to the NadD family.</text>
</comment>
<dbReference type="GO" id="GO:0004515">
    <property type="term" value="F:nicotinate-nucleotide adenylyltransferase activity"/>
    <property type="evidence" value="ECO:0007669"/>
    <property type="project" value="UniProtKB-UniRule"/>
</dbReference>
<dbReference type="Pfam" id="PF01467">
    <property type="entry name" value="CTP_transf_like"/>
    <property type="match status" value="1"/>
</dbReference>
<evidence type="ECO:0000256" key="1">
    <source>
        <dbReference type="ARBA" id="ARBA00002324"/>
    </source>
</evidence>
<dbReference type="PANTHER" id="PTHR39321:SF3">
    <property type="entry name" value="PHOSPHOPANTETHEINE ADENYLYLTRANSFERASE"/>
    <property type="match status" value="1"/>
</dbReference>
<dbReference type="InterPro" id="IPR004821">
    <property type="entry name" value="Cyt_trans-like"/>
</dbReference>
<keyword evidence="4 10" id="KW-0808">Transferase</keyword>
<dbReference type="NCBIfam" id="TIGR00482">
    <property type="entry name" value="nicotinate (nicotinamide) nucleotide adenylyltransferase"/>
    <property type="match status" value="1"/>
</dbReference>
<keyword evidence="3 10" id="KW-0662">Pyridine nucleotide biosynthesis</keyword>
<comment type="function">
    <text evidence="1 10">Catalyzes the reversible adenylation of nicotinate mononucleotide (NaMN) to nicotinic acid adenine dinucleotide (NaAD).</text>
</comment>
<protein>
    <recommendedName>
        <fullName evidence="10">Probable nicotinate-nucleotide adenylyltransferase</fullName>
        <ecNumber evidence="10">2.7.7.18</ecNumber>
    </recommendedName>
    <alternativeName>
        <fullName evidence="10">Deamido-NAD(+) diphosphorylase</fullName>
    </alternativeName>
    <alternativeName>
        <fullName evidence="10">Deamido-NAD(+) pyrophosphorylase</fullName>
    </alternativeName>
    <alternativeName>
        <fullName evidence="10">Nicotinate mononucleotide adenylyltransferase</fullName>
        <shortName evidence="10">NaMN adenylyltransferase</shortName>
    </alternativeName>
</protein>
<sequence length="201" mass="23211">MEKKEKVIGIMGGTFDPIHNGHLLTAECAAYQYDLDEVIFVPSANPPHKVEKNITDAEDRYTMALLATMSNPKFRVSRMEMERKGLSYTIDTVREFKKLYPTAKIYFITGSDAILEIFTWKEPEELLKQAEFIAATRPGYCLSQLGQKLYDDYRDAIHPLEIPGLAISSTDIRQRIIEGRPIKYQLPETVEMYIKKHNLYR</sequence>
<proteinExistence type="inferred from homology"/>
<dbReference type="RefSeq" id="WP_134117160.1">
    <property type="nucleotide sequence ID" value="NZ_SOEG01000016.1"/>
</dbReference>
<evidence type="ECO:0000256" key="9">
    <source>
        <dbReference type="ARBA" id="ARBA00048721"/>
    </source>
</evidence>
<keyword evidence="8 10" id="KW-0520">NAD</keyword>
<keyword evidence="5 10" id="KW-0548">Nucleotidyltransferase</keyword>
<dbReference type="STRING" id="926561.GCA_000379025_00612"/>
<evidence type="ECO:0000256" key="7">
    <source>
        <dbReference type="ARBA" id="ARBA00022840"/>
    </source>
</evidence>
<dbReference type="InterPro" id="IPR005248">
    <property type="entry name" value="NadD/NMNAT"/>
</dbReference>
<evidence type="ECO:0000256" key="4">
    <source>
        <dbReference type="ARBA" id="ARBA00022679"/>
    </source>
</evidence>
<gene>
    <name evidence="10" type="primary">nadD</name>
    <name evidence="12" type="ORF">C7959_11677</name>
</gene>
<dbReference type="Gene3D" id="3.40.50.620">
    <property type="entry name" value="HUPs"/>
    <property type="match status" value="1"/>
</dbReference>
<evidence type="ECO:0000256" key="5">
    <source>
        <dbReference type="ARBA" id="ARBA00022695"/>
    </source>
</evidence>
<dbReference type="SUPFAM" id="SSF52374">
    <property type="entry name" value="Nucleotidylyl transferase"/>
    <property type="match status" value="1"/>
</dbReference>